<evidence type="ECO:0000313" key="7">
    <source>
        <dbReference type="Proteomes" id="UP001597135"/>
    </source>
</evidence>
<evidence type="ECO:0000256" key="1">
    <source>
        <dbReference type="ARBA" id="ARBA00022801"/>
    </source>
</evidence>
<keyword evidence="2 6" id="KW-0067">ATP-binding</keyword>
<evidence type="ECO:0000259" key="4">
    <source>
        <dbReference type="Pfam" id="PF08482"/>
    </source>
</evidence>
<evidence type="ECO:0000256" key="3">
    <source>
        <dbReference type="SAM" id="MobiDB-lite"/>
    </source>
</evidence>
<name>A0ABW3ZNW7_9RHOB</name>
<evidence type="ECO:0000256" key="2">
    <source>
        <dbReference type="ARBA" id="ARBA00022806"/>
    </source>
</evidence>
<feature type="domain" description="ATP-dependent RNA helicase HrpB C-terminal" evidence="4">
    <location>
        <begin position="206"/>
        <end position="335"/>
    </location>
</feature>
<dbReference type="InterPro" id="IPR013689">
    <property type="entry name" value="RNA_helicase_ATP-dep_HrpB_C"/>
</dbReference>
<accession>A0ABW3ZNW7</accession>
<dbReference type="Proteomes" id="UP001597135">
    <property type="component" value="Unassembled WGS sequence"/>
</dbReference>
<dbReference type="Pfam" id="PF24473">
    <property type="entry name" value="CON_HrpB"/>
    <property type="match status" value="1"/>
</dbReference>
<evidence type="ECO:0000313" key="6">
    <source>
        <dbReference type="EMBL" id="MFD1344668.1"/>
    </source>
</evidence>
<sequence length="349" mass="38871">ERPYTLQRAALARISTEAKRLKQAAPAPETDERLSHSAAAALAYPDRIALRRPGDAPRYLLSGGKGAALAPDDPLAGTRLLVVTDSDGDPREARIRQAIAISESDLRAVFADAIRWETTCHWSKRDGRVRARRQERLGALVLDDRAWTDAAPEDLARAMLDGVRELGLALPDAARRFTARVALARAGGHDLPDLSEPALMETLDHWLLPFLTGVTSAEDWRRFDPLDALRAQLDWGQMQTLDQAVPAQFTTPLGRRVPIDYSGDHPAISLRLQEMFGQRTHPTVAGQPLRVTLLSPAHRPVQVTLDIPGFWDSSYADVRKDMRGRYPRHPWPEDPREADPTLRAKRRGE</sequence>
<keyword evidence="2 6" id="KW-0547">Nucleotide-binding</keyword>
<evidence type="ECO:0000259" key="5">
    <source>
        <dbReference type="Pfam" id="PF24473"/>
    </source>
</evidence>
<keyword evidence="2 6" id="KW-0347">Helicase</keyword>
<keyword evidence="7" id="KW-1185">Reference proteome</keyword>
<dbReference type="PANTHER" id="PTHR43519:SF1">
    <property type="entry name" value="ATP-DEPENDENT RNA HELICASE HRPB"/>
    <property type="match status" value="1"/>
</dbReference>
<feature type="domain" description="ATP-dependent RNA helicase HrpB connector region" evidence="5">
    <location>
        <begin position="114"/>
        <end position="146"/>
    </location>
</feature>
<organism evidence="6 7">
    <name type="scientific">Litorisediminicola beolgyonensis</name>
    <dbReference type="NCBI Taxonomy" id="1173614"/>
    <lineage>
        <taxon>Bacteria</taxon>
        <taxon>Pseudomonadati</taxon>
        <taxon>Pseudomonadota</taxon>
        <taxon>Alphaproteobacteria</taxon>
        <taxon>Rhodobacterales</taxon>
        <taxon>Paracoccaceae</taxon>
        <taxon>Litorisediminicola</taxon>
    </lineage>
</organism>
<dbReference type="GO" id="GO:0004386">
    <property type="term" value="F:helicase activity"/>
    <property type="evidence" value="ECO:0007669"/>
    <property type="project" value="UniProtKB-KW"/>
</dbReference>
<feature type="region of interest" description="Disordered" evidence="3">
    <location>
        <begin position="325"/>
        <end position="349"/>
    </location>
</feature>
<proteinExistence type="predicted"/>
<protein>
    <submittedName>
        <fullName evidence="6">ATP-dependent helicase C-terminal domain-containing protein</fullName>
    </submittedName>
</protein>
<feature type="non-terminal residue" evidence="6">
    <location>
        <position position="1"/>
    </location>
</feature>
<keyword evidence="1" id="KW-0378">Hydrolase</keyword>
<comment type="caution">
    <text evidence="6">The sequence shown here is derived from an EMBL/GenBank/DDBJ whole genome shotgun (WGS) entry which is preliminary data.</text>
</comment>
<dbReference type="InterPro" id="IPR056329">
    <property type="entry name" value="CON_HrpB"/>
</dbReference>
<dbReference type="Pfam" id="PF08482">
    <property type="entry name" value="HrpB_C"/>
    <property type="match status" value="1"/>
</dbReference>
<dbReference type="RefSeq" id="WP_386806245.1">
    <property type="nucleotide sequence ID" value="NZ_JBHTMU010000062.1"/>
</dbReference>
<reference evidence="7" key="1">
    <citation type="journal article" date="2019" name="Int. J. Syst. Evol. Microbiol.">
        <title>The Global Catalogue of Microorganisms (GCM) 10K type strain sequencing project: providing services to taxonomists for standard genome sequencing and annotation.</title>
        <authorList>
            <consortium name="The Broad Institute Genomics Platform"/>
            <consortium name="The Broad Institute Genome Sequencing Center for Infectious Disease"/>
            <person name="Wu L."/>
            <person name="Ma J."/>
        </authorList>
    </citation>
    <scope>NUCLEOTIDE SEQUENCE [LARGE SCALE GENOMIC DNA]</scope>
    <source>
        <strain evidence="7">CCUG 62953</strain>
    </source>
</reference>
<dbReference type="EMBL" id="JBHTMU010000062">
    <property type="protein sequence ID" value="MFD1344668.1"/>
    <property type="molecule type" value="Genomic_DNA"/>
</dbReference>
<dbReference type="PANTHER" id="PTHR43519">
    <property type="entry name" value="ATP-DEPENDENT RNA HELICASE HRPB"/>
    <property type="match status" value="1"/>
</dbReference>
<gene>
    <name evidence="6" type="ORF">ACFQ4E_19720</name>
</gene>